<dbReference type="PROSITE" id="PS51679">
    <property type="entry name" value="SAM_MT_C5"/>
    <property type="match status" value="1"/>
</dbReference>
<dbReference type="InterPro" id="IPR029063">
    <property type="entry name" value="SAM-dependent_MTases_sf"/>
</dbReference>
<reference evidence="4" key="1">
    <citation type="journal article" date="2015" name="Nature">
        <title>Complex archaea that bridge the gap between prokaryotes and eukaryotes.</title>
        <authorList>
            <person name="Spang A."/>
            <person name="Saw J.H."/>
            <person name="Jorgensen S.L."/>
            <person name="Zaremba-Niedzwiedzka K."/>
            <person name="Martijn J."/>
            <person name="Lind A.E."/>
            <person name="van Eijk R."/>
            <person name="Schleper C."/>
            <person name="Guy L."/>
            <person name="Ettema T.J."/>
        </authorList>
    </citation>
    <scope>NUCLEOTIDE SEQUENCE</scope>
</reference>
<dbReference type="SUPFAM" id="SSF53335">
    <property type="entry name" value="S-adenosyl-L-methionine-dependent methyltransferases"/>
    <property type="match status" value="1"/>
</dbReference>
<dbReference type="EMBL" id="LAZR01030097">
    <property type="protein sequence ID" value="KKL57636.1"/>
    <property type="molecule type" value="Genomic_DNA"/>
</dbReference>
<gene>
    <name evidence="4" type="ORF">LCGC14_2233450</name>
</gene>
<dbReference type="PROSITE" id="PS00094">
    <property type="entry name" value="C5_MTASE_1"/>
    <property type="match status" value="1"/>
</dbReference>
<evidence type="ECO:0000256" key="3">
    <source>
        <dbReference type="ARBA" id="ARBA00022691"/>
    </source>
</evidence>
<dbReference type="InterPro" id="IPR018117">
    <property type="entry name" value="C5_DNA_meth_AS"/>
</dbReference>
<evidence type="ECO:0008006" key="5">
    <source>
        <dbReference type="Google" id="ProtNLM"/>
    </source>
</evidence>
<keyword evidence="1" id="KW-0489">Methyltransferase</keyword>
<name>A0A0F9DV65_9ZZZZ</name>
<protein>
    <recommendedName>
        <fullName evidence="5">DNA (cytosine-5-)-methyltransferase</fullName>
    </recommendedName>
</protein>
<dbReference type="AlphaFoldDB" id="A0A0F9DV65"/>
<evidence type="ECO:0000256" key="1">
    <source>
        <dbReference type="ARBA" id="ARBA00022603"/>
    </source>
</evidence>
<dbReference type="InterPro" id="IPR001525">
    <property type="entry name" value="C5_MeTfrase"/>
</dbReference>
<accession>A0A0F9DV65</accession>
<sequence length="142" mass="15372">MLSLCAGIGGLDLGIELATNGRSRVVGYVERDPFAAAILVARMEDKAMDRAPIWDDLESFDGSSWRGNVDLVSAGFPCQPFSTASGRPPRAEDDHRWVWPSIKAIIRDVQPALVFLENVPGILVRGFGRVLGDMAALGFDAQ</sequence>
<dbReference type="Gene3D" id="3.40.50.150">
    <property type="entry name" value="Vaccinia Virus protein VP39"/>
    <property type="match status" value="1"/>
</dbReference>
<keyword evidence="2" id="KW-0808">Transferase</keyword>
<evidence type="ECO:0000313" key="4">
    <source>
        <dbReference type="EMBL" id="KKL57636.1"/>
    </source>
</evidence>
<dbReference type="GO" id="GO:0008168">
    <property type="term" value="F:methyltransferase activity"/>
    <property type="evidence" value="ECO:0007669"/>
    <property type="project" value="UniProtKB-KW"/>
</dbReference>
<evidence type="ECO:0000256" key="2">
    <source>
        <dbReference type="ARBA" id="ARBA00022679"/>
    </source>
</evidence>
<organism evidence="4">
    <name type="scientific">marine sediment metagenome</name>
    <dbReference type="NCBI Taxonomy" id="412755"/>
    <lineage>
        <taxon>unclassified sequences</taxon>
        <taxon>metagenomes</taxon>
        <taxon>ecological metagenomes</taxon>
    </lineage>
</organism>
<dbReference type="GO" id="GO:0032259">
    <property type="term" value="P:methylation"/>
    <property type="evidence" value="ECO:0007669"/>
    <property type="project" value="UniProtKB-KW"/>
</dbReference>
<dbReference type="Pfam" id="PF00145">
    <property type="entry name" value="DNA_methylase"/>
    <property type="match status" value="1"/>
</dbReference>
<keyword evidence="3" id="KW-0949">S-adenosyl-L-methionine</keyword>
<feature type="non-terminal residue" evidence="4">
    <location>
        <position position="142"/>
    </location>
</feature>
<proteinExistence type="predicted"/>
<comment type="caution">
    <text evidence="4">The sequence shown here is derived from an EMBL/GenBank/DDBJ whole genome shotgun (WGS) entry which is preliminary data.</text>
</comment>